<dbReference type="EMBL" id="KN817652">
    <property type="protein sequence ID" value="KJA15180.1"/>
    <property type="molecule type" value="Genomic_DNA"/>
</dbReference>
<reference evidence="3" key="1">
    <citation type="submission" date="2014-04" db="EMBL/GenBank/DDBJ databases">
        <title>Evolutionary Origins and Diversification of the Mycorrhizal Mutualists.</title>
        <authorList>
            <consortium name="DOE Joint Genome Institute"/>
            <consortium name="Mycorrhizal Genomics Consortium"/>
            <person name="Kohler A."/>
            <person name="Kuo A."/>
            <person name="Nagy L.G."/>
            <person name="Floudas D."/>
            <person name="Copeland A."/>
            <person name="Barry K.W."/>
            <person name="Cichocki N."/>
            <person name="Veneault-Fourrey C."/>
            <person name="LaButti K."/>
            <person name="Lindquist E.A."/>
            <person name="Lipzen A."/>
            <person name="Lundell T."/>
            <person name="Morin E."/>
            <person name="Murat C."/>
            <person name="Riley R."/>
            <person name="Ohm R."/>
            <person name="Sun H."/>
            <person name="Tunlid A."/>
            <person name="Henrissat B."/>
            <person name="Grigoriev I.V."/>
            <person name="Hibbett D.S."/>
            <person name="Martin F."/>
        </authorList>
    </citation>
    <scope>NUCLEOTIDE SEQUENCE [LARGE SCALE GENOMIC DNA]</scope>
    <source>
        <strain evidence="3">FD-334 SS-4</strain>
    </source>
</reference>
<dbReference type="OMA" id="CVELWIA"/>
<dbReference type="STRING" id="945553.A0A0D2P3X9"/>
<protein>
    <recommendedName>
        <fullName evidence="1">Integrase core domain-containing protein</fullName>
    </recommendedName>
</protein>
<feature type="domain" description="Integrase core" evidence="1">
    <location>
        <begin position="1"/>
        <end position="106"/>
    </location>
</feature>
<dbReference type="PANTHER" id="PTHR46791:SF5">
    <property type="entry name" value="CLR5 DOMAIN-CONTAINING PROTEIN-RELATED"/>
    <property type="match status" value="1"/>
</dbReference>
<dbReference type="OrthoDB" id="3252187at2759"/>
<dbReference type="Proteomes" id="UP000054270">
    <property type="component" value="Unassembled WGS sequence"/>
</dbReference>
<gene>
    <name evidence="2" type="ORF">HYPSUDRAFT_149528</name>
</gene>
<dbReference type="AlphaFoldDB" id="A0A0D2P3X9"/>
<accession>A0A0D2P3X9</accession>
<dbReference type="PANTHER" id="PTHR46791">
    <property type="entry name" value="EXPRESSED PROTEIN"/>
    <property type="match status" value="1"/>
</dbReference>
<dbReference type="InterPro" id="IPR058913">
    <property type="entry name" value="Integrase_dom_put"/>
</dbReference>
<dbReference type="Pfam" id="PF24764">
    <property type="entry name" value="rva_4"/>
    <property type="match status" value="1"/>
</dbReference>
<proteinExistence type="predicted"/>
<evidence type="ECO:0000313" key="3">
    <source>
        <dbReference type="Proteomes" id="UP000054270"/>
    </source>
</evidence>
<sequence>MEERRGERRGSYIWGRSVHNIRIERLWVDVTAQVGATWGNLFAMLELRHGLDVNNDNHVWLLHLLFLPTINASLQFFAESWNEHQIQIRGGPNRSPSDMFYFDMLVHGVRGEALADMMDHDELEVYGIDWEALQDDDVRLSQLNNNGIHEGGTSWIGNAGPPADLSEVLVQSPNSPFDAEEAERSILLSAEQWLGQGDDDSVSLAWLHALSTARQISIQF</sequence>
<organism evidence="2 3">
    <name type="scientific">Hypholoma sublateritium (strain FD-334 SS-4)</name>
    <dbReference type="NCBI Taxonomy" id="945553"/>
    <lineage>
        <taxon>Eukaryota</taxon>
        <taxon>Fungi</taxon>
        <taxon>Dikarya</taxon>
        <taxon>Basidiomycota</taxon>
        <taxon>Agaricomycotina</taxon>
        <taxon>Agaricomycetes</taxon>
        <taxon>Agaricomycetidae</taxon>
        <taxon>Agaricales</taxon>
        <taxon>Agaricineae</taxon>
        <taxon>Strophariaceae</taxon>
        <taxon>Hypholoma</taxon>
    </lineage>
</organism>
<evidence type="ECO:0000259" key="1">
    <source>
        <dbReference type="Pfam" id="PF24764"/>
    </source>
</evidence>
<name>A0A0D2P3X9_HYPSF</name>
<keyword evidence="3" id="KW-1185">Reference proteome</keyword>
<evidence type="ECO:0000313" key="2">
    <source>
        <dbReference type="EMBL" id="KJA15180.1"/>
    </source>
</evidence>